<feature type="transmembrane region" description="Helical" evidence="1">
    <location>
        <begin position="226"/>
        <end position="244"/>
    </location>
</feature>
<dbReference type="RefSeq" id="WP_115360772.1">
    <property type="nucleotide sequence ID" value="NZ_CP038012.1"/>
</dbReference>
<keyword evidence="3" id="KW-1185">Reference proteome</keyword>
<organism evidence="2 3">
    <name type="scientific">Sporosarcina pasteurii</name>
    <name type="common">Bacillus pasteurii</name>
    <dbReference type="NCBI Taxonomy" id="1474"/>
    <lineage>
        <taxon>Bacteria</taxon>
        <taxon>Bacillati</taxon>
        <taxon>Bacillota</taxon>
        <taxon>Bacilli</taxon>
        <taxon>Bacillales</taxon>
        <taxon>Caryophanaceae</taxon>
        <taxon>Sporosarcina</taxon>
    </lineage>
</organism>
<accession>A0A380BLK7</accession>
<evidence type="ECO:0000256" key="1">
    <source>
        <dbReference type="SAM" id="Phobius"/>
    </source>
</evidence>
<dbReference type="AlphaFoldDB" id="A0A380BLK7"/>
<protein>
    <submittedName>
        <fullName evidence="2">Uncharacterized protein</fullName>
    </submittedName>
</protein>
<keyword evidence="1" id="KW-1133">Transmembrane helix</keyword>
<evidence type="ECO:0000313" key="3">
    <source>
        <dbReference type="Proteomes" id="UP000254519"/>
    </source>
</evidence>
<dbReference type="Proteomes" id="UP000254519">
    <property type="component" value="Unassembled WGS sequence"/>
</dbReference>
<name>A0A380BLK7_SPOPA</name>
<sequence>MDGQILANSLVTLKGTDLRMVYALLIRTNIGHLLSSKTKDVISKLSKEESDNFTYHLEQEVNKLKNVEDQVLQVDLFLEMTRLLNLRGTKYTLEQEIVDQSTIIVNDVYQQLLKQDKQFKSFAVNELNSTKLQQMVQFQMSKLFNELDNSFKDFTIDDQTKFASQVNEYIQSLPKEKQKQIKDKLGIDELTDEMIRKAIATSGSSIVFAIIVEVSGFAFYTTATSLLASFAGLFGITLPFGVYTGLTSTIAVLANPLFIVPVLLGGGVLLVNHQNKSLKKKLLPIIVMQMTLPFMSQESEEVSYELFISVWNRRFNEYCKLQVEFKNENAEELNLQSNIKKTKDRISNINSSIYNEELQIRAEKQKIYFALKSSNLEDLEINVAFQMNRREYWDINNKIQSFRQAKKVDAVNDSFLRRIGNKFSNLTTILDIKSEEKKLDKYLYLMVEDVIKSTSSFKQIERATIKAININLKELHQSKHEEISYKNSLESSLKQVKQSQSSIWQDIKMMEKQNYGLEHLSASTHQLLPMSKEG</sequence>
<gene>
    <name evidence="2" type="ORF">NCTC4822_01404</name>
</gene>
<keyword evidence="1" id="KW-0812">Transmembrane</keyword>
<evidence type="ECO:0000313" key="2">
    <source>
        <dbReference type="EMBL" id="SUJ03326.1"/>
    </source>
</evidence>
<feature type="transmembrane region" description="Helical" evidence="1">
    <location>
        <begin position="250"/>
        <end position="271"/>
    </location>
</feature>
<proteinExistence type="predicted"/>
<keyword evidence="1" id="KW-0472">Membrane</keyword>
<feature type="transmembrane region" description="Helical" evidence="1">
    <location>
        <begin position="198"/>
        <end position="219"/>
    </location>
</feature>
<dbReference type="EMBL" id="UGYZ01000002">
    <property type="protein sequence ID" value="SUJ03326.1"/>
    <property type="molecule type" value="Genomic_DNA"/>
</dbReference>
<reference evidence="2 3" key="1">
    <citation type="submission" date="2018-06" db="EMBL/GenBank/DDBJ databases">
        <authorList>
            <consortium name="Pathogen Informatics"/>
            <person name="Doyle S."/>
        </authorList>
    </citation>
    <scope>NUCLEOTIDE SEQUENCE [LARGE SCALE GENOMIC DNA]</scope>
    <source>
        <strain evidence="3">ATCC 11859 / DSM 33 / NCIB 8841 / NCTC 4822</strain>
    </source>
</reference>
<dbReference type="OrthoDB" id="2675821at2"/>